<evidence type="ECO:0000313" key="2">
    <source>
        <dbReference type="Proteomes" id="UP000034883"/>
    </source>
</evidence>
<sequence>MVLLAFAFAGMCTSPYASRIRVQHAQEFGCQERWVQVRESDVEGQWTATGCGFRSEWSCQERACRMRDSASYGVDAP</sequence>
<proteinExistence type="predicted"/>
<gene>
    <name evidence="1" type="ORF">DB32_008525</name>
</gene>
<keyword evidence="2" id="KW-1185">Reference proteome</keyword>
<dbReference type="KEGG" id="samy:DB32_008525"/>
<organism evidence="1 2">
    <name type="scientific">Sandaracinus amylolyticus</name>
    <dbReference type="NCBI Taxonomy" id="927083"/>
    <lineage>
        <taxon>Bacteria</taxon>
        <taxon>Pseudomonadati</taxon>
        <taxon>Myxococcota</taxon>
        <taxon>Polyangia</taxon>
        <taxon>Polyangiales</taxon>
        <taxon>Sandaracinaceae</taxon>
        <taxon>Sandaracinus</taxon>
    </lineage>
</organism>
<dbReference type="STRING" id="927083.DB32_008525"/>
<dbReference type="EMBL" id="CP011125">
    <property type="protein sequence ID" value="AKF11376.1"/>
    <property type="molecule type" value="Genomic_DNA"/>
</dbReference>
<accession>A0A0F6YMH8</accession>
<dbReference type="AlphaFoldDB" id="A0A0F6YMH8"/>
<name>A0A0F6YMH8_9BACT</name>
<dbReference type="Proteomes" id="UP000034883">
    <property type="component" value="Chromosome"/>
</dbReference>
<reference evidence="1 2" key="1">
    <citation type="submission" date="2015-03" db="EMBL/GenBank/DDBJ databases">
        <title>Genome assembly of Sandaracinus amylolyticus DSM 53668.</title>
        <authorList>
            <person name="Sharma G."/>
            <person name="Subramanian S."/>
        </authorList>
    </citation>
    <scope>NUCLEOTIDE SEQUENCE [LARGE SCALE GENOMIC DNA]</scope>
    <source>
        <strain evidence="1 2">DSM 53668</strain>
    </source>
</reference>
<protein>
    <submittedName>
        <fullName evidence="1">Uncharacterized protein</fullName>
    </submittedName>
</protein>
<evidence type="ECO:0000313" key="1">
    <source>
        <dbReference type="EMBL" id="AKF11376.1"/>
    </source>
</evidence>